<evidence type="ECO:0000313" key="4">
    <source>
        <dbReference type="EMBL" id="EIG52267.1"/>
    </source>
</evidence>
<feature type="domain" description="Transposase IS110-like N-terminal" evidence="1">
    <location>
        <begin position="23"/>
        <end position="164"/>
    </location>
</feature>
<dbReference type="NCBIfam" id="NF033542">
    <property type="entry name" value="transpos_IS110"/>
    <property type="match status" value="1"/>
</dbReference>
<evidence type="ECO:0000259" key="1">
    <source>
        <dbReference type="Pfam" id="PF01548"/>
    </source>
</evidence>
<proteinExistence type="predicted"/>
<dbReference type="EMBL" id="JH600068">
    <property type="protein sequence ID" value="EIG51863.1"/>
    <property type="molecule type" value="Genomic_DNA"/>
</dbReference>
<dbReference type="GO" id="GO:0004803">
    <property type="term" value="F:transposase activity"/>
    <property type="evidence" value="ECO:0007669"/>
    <property type="project" value="InterPro"/>
</dbReference>
<dbReference type="HOGENOM" id="CLU_036902_1_2_7"/>
<evidence type="ECO:0000313" key="3">
    <source>
        <dbReference type="EMBL" id="EIG51863.1"/>
    </source>
</evidence>
<protein>
    <submittedName>
        <fullName evidence="4">Transposase</fullName>
    </submittedName>
</protein>
<dbReference type="InterPro" id="IPR002525">
    <property type="entry name" value="Transp_IS110-like_N"/>
</dbReference>
<dbReference type="OrthoDB" id="5453147at2"/>
<name>I2PXL1_9BACT</name>
<dbReference type="Pfam" id="PF02371">
    <property type="entry name" value="Transposase_20"/>
    <property type="match status" value="1"/>
</dbReference>
<organism evidence="4">
    <name type="scientific">Desulfovibrio sp. U5L</name>
    <dbReference type="NCBI Taxonomy" id="596152"/>
    <lineage>
        <taxon>Bacteria</taxon>
        <taxon>Pseudomonadati</taxon>
        <taxon>Thermodesulfobacteriota</taxon>
        <taxon>Desulfovibrionia</taxon>
        <taxon>Desulfovibrionales</taxon>
        <taxon>Desulfovibrionaceae</taxon>
        <taxon>Desulfovibrio</taxon>
    </lineage>
</organism>
<dbReference type="STRING" id="596152.DesU5LDRAFT_0146"/>
<dbReference type="AlphaFoldDB" id="I2PXL1"/>
<dbReference type="Pfam" id="PF01548">
    <property type="entry name" value="DEDD_Tnp_IS110"/>
    <property type="match status" value="1"/>
</dbReference>
<dbReference type="PANTHER" id="PTHR33055:SF13">
    <property type="entry name" value="TRANSPOSASE"/>
    <property type="match status" value="1"/>
</dbReference>
<dbReference type="GO" id="GO:0003677">
    <property type="term" value="F:DNA binding"/>
    <property type="evidence" value="ECO:0007669"/>
    <property type="project" value="InterPro"/>
</dbReference>
<dbReference type="eggNOG" id="COG3547">
    <property type="taxonomic scope" value="Bacteria"/>
</dbReference>
<reference evidence="4" key="1">
    <citation type="submission" date="2011-11" db="EMBL/GenBank/DDBJ databases">
        <title>Improved High-Quality Draft sequence of Desulfovibrio sp. U5L.</title>
        <authorList>
            <consortium name="US DOE Joint Genome Institute"/>
            <person name="Lucas S."/>
            <person name="Han J."/>
            <person name="Lapidus A."/>
            <person name="Cheng J.-F."/>
            <person name="Goodwin L."/>
            <person name="Pitluck S."/>
            <person name="Peters L."/>
            <person name="Ovchinnikova G."/>
            <person name="Held B."/>
            <person name="Detter J.C."/>
            <person name="Han C."/>
            <person name="Tapia R."/>
            <person name="Land M."/>
            <person name="Hauser L."/>
            <person name="Kyrpides N."/>
            <person name="Ivanova N."/>
            <person name="Pagani I."/>
            <person name="Gabster J."/>
            <person name="Walker C."/>
            <person name="Stolyar S."/>
            <person name="Stahl D."/>
            <person name="Arkin A."/>
            <person name="Dehal P."/>
            <person name="Hazen T."/>
            <person name="Woyke T."/>
        </authorList>
    </citation>
    <scope>NUCLEOTIDE SEQUENCE [LARGE SCALE GENOMIC DNA]</scope>
    <source>
        <strain evidence="4">U5L</strain>
    </source>
</reference>
<feature type="domain" description="Transposase IS116/IS110/IS902 C-terminal" evidence="2">
    <location>
        <begin position="234"/>
        <end position="319"/>
    </location>
</feature>
<dbReference type="EMBL" id="JH600068">
    <property type="protein sequence ID" value="EIG52267.1"/>
    <property type="molecule type" value="Genomic_DNA"/>
</dbReference>
<evidence type="ECO:0000259" key="2">
    <source>
        <dbReference type="Pfam" id="PF02371"/>
    </source>
</evidence>
<dbReference type="GO" id="GO:0006313">
    <property type="term" value="P:DNA transposition"/>
    <property type="evidence" value="ECO:0007669"/>
    <property type="project" value="InterPro"/>
</dbReference>
<dbReference type="PANTHER" id="PTHR33055">
    <property type="entry name" value="TRANSPOSASE FOR INSERTION SEQUENCE ELEMENT IS1111A"/>
    <property type="match status" value="1"/>
</dbReference>
<dbReference type="InterPro" id="IPR003346">
    <property type="entry name" value="Transposase_20"/>
</dbReference>
<gene>
    <name evidence="3" type="ORF">DesU5LDRAFT_0146</name>
    <name evidence="4" type="ORF">DesU5LDRAFT_0562</name>
</gene>
<sequence>MATCNLSQLQAFVDGSGGQPFFIGLDVHKASYHVALRRFDGAVHTLVTTAKPQVLIEKLTALGLTVAMAASESGPTGFGLARELTEAGIPNLVAAPSRIPRPVTWGAKTDRLDCVKLAEYAARGMLRPIAVPQKEEEAQRSLERRRHDLADDLRRVRQRIRSHLLYLGLHEPSNLKNWGKAGVAALGALPMPEAARLTLESLLRQMASIAGELAVVERQLEAICHQEGHARVIECLRSVPGVGLIVSATFRLELFRPERFTRAEEVTSYLGLAPMVRQSGESKGKAKLRPVGQTRLRSLLVEAAWKWRASDPQARAWYQKLVGKSGLPQKAIVALARKLAVILWRLSLEQRHYRFEAVAA</sequence>
<dbReference type="InterPro" id="IPR047650">
    <property type="entry name" value="Transpos_IS110"/>
</dbReference>
<accession>I2PXL1</accession>